<proteinExistence type="predicted"/>
<dbReference type="InterPro" id="IPR050553">
    <property type="entry name" value="Thioredoxin_ResA/DsbE_sf"/>
</dbReference>
<protein>
    <submittedName>
        <fullName evidence="2">TlpA disulfide reductase family protein</fullName>
    </submittedName>
</protein>
<evidence type="ECO:0000313" key="3">
    <source>
        <dbReference type="Proteomes" id="UP001597118"/>
    </source>
</evidence>
<dbReference type="Proteomes" id="UP001597118">
    <property type="component" value="Unassembled WGS sequence"/>
</dbReference>
<dbReference type="EMBL" id="JBHUDG010000012">
    <property type="protein sequence ID" value="MFD1629944.1"/>
    <property type="molecule type" value="Genomic_DNA"/>
</dbReference>
<dbReference type="InterPro" id="IPR013766">
    <property type="entry name" value="Thioredoxin_domain"/>
</dbReference>
<comment type="caution">
    <text evidence="2">The sequence shown here is derived from an EMBL/GenBank/DDBJ whole genome shotgun (WGS) entry which is preliminary data.</text>
</comment>
<dbReference type="CDD" id="cd02966">
    <property type="entry name" value="TlpA_like_family"/>
    <property type="match status" value="1"/>
</dbReference>
<dbReference type="PANTHER" id="PTHR42852">
    <property type="entry name" value="THIOL:DISULFIDE INTERCHANGE PROTEIN DSBE"/>
    <property type="match status" value="1"/>
</dbReference>
<gene>
    <name evidence="2" type="ORF">ACFSAH_08650</name>
</gene>
<dbReference type="PROSITE" id="PS51352">
    <property type="entry name" value="THIOREDOXIN_2"/>
    <property type="match status" value="1"/>
</dbReference>
<organism evidence="2 3">
    <name type="scientific">Pseudopedobacter beijingensis</name>
    <dbReference type="NCBI Taxonomy" id="1207056"/>
    <lineage>
        <taxon>Bacteria</taxon>
        <taxon>Pseudomonadati</taxon>
        <taxon>Bacteroidota</taxon>
        <taxon>Sphingobacteriia</taxon>
        <taxon>Sphingobacteriales</taxon>
        <taxon>Sphingobacteriaceae</taxon>
        <taxon>Pseudopedobacter</taxon>
    </lineage>
</organism>
<accession>A0ABW4ID72</accession>
<keyword evidence="3" id="KW-1185">Reference proteome</keyword>
<name>A0ABW4ID72_9SPHI</name>
<dbReference type="Gene3D" id="3.40.30.10">
    <property type="entry name" value="Glutaredoxin"/>
    <property type="match status" value="1"/>
</dbReference>
<feature type="domain" description="Thioredoxin" evidence="1">
    <location>
        <begin position="91"/>
        <end position="228"/>
    </location>
</feature>
<dbReference type="RefSeq" id="WP_379662321.1">
    <property type="nucleotide sequence ID" value="NZ_JBHUDG010000012.1"/>
</dbReference>
<evidence type="ECO:0000259" key="1">
    <source>
        <dbReference type="PROSITE" id="PS51352"/>
    </source>
</evidence>
<dbReference type="InterPro" id="IPR000866">
    <property type="entry name" value="AhpC/TSA"/>
</dbReference>
<evidence type="ECO:0000313" key="2">
    <source>
        <dbReference type="EMBL" id="MFD1629944.1"/>
    </source>
</evidence>
<reference evidence="3" key="1">
    <citation type="journal article" date="2019" name="Int. J. Syst. Evol. Microbiol.">
        <title>The Global Catalogue of Microorganisms (GCM) 10K type strain sequencing project: providing services to taxonomists for standard genome sequencing and annotation.</title>
        <authorList>
            <consortium name="The Broad Institute Genomics Platform"/>
            <consortium name="The Broad Institute Genome Sequencing Center for Infectious Disease"/>
            <person name="Wu L."/>
            <person name="Ma J."/>
        </authorList>
    </citation>
    <scope>NUCLEOTIDE SEQUENCE [LARGE SCALE GENOMIC DNA]</scope>
    <source>
        <strain evidence="3">CCUG 53762</strain>
    </source>
</reference>
<dbReference type="Pfam" id="PF00578">
    <property type="entry name" value="AhpC-TSA"/>
    <property type="match status" value="1"/>
</dbReference>
<sequence>MKRLKFFLIAVYIFLGSAGFSQTTRIPLSEKSLVKDSAGLVYTYENWSSLVKTGEYKLVKSKTGTDEYLIIGRESATDNDNQKIYGNSSGNFVGKKIKFPYMTDLQGRDYWNDILKNKIVVLNFWFVKCPPCKAEIPLLNELYWKYKEEDKVVFIAVCLDNVGTISEFMKTTPFIYPQIPSGRDIAMKFNVVAYPTNLIIDKGVVKYGTTGFSKKNIEKAETVLKECL</sequence>
<dbReference type="PANTHER" id="PTHR42852:SF17">
    <property type="entry name" value="THIOREDOXIN-LIKE PROTEIN HI_1115"/>
    <property type="match status" value="1"/>
</dbReference>
<dbReference type="InterPro" id="IPR036249">
    <property type="entry name" value="Thioredoxin-like_sf"/>
</dbReference>
<dbReference type="SUPFAM" id="SSF52833">
    <property type="entry name" value="Thioredoxin-like"/>
    <property type="match status" value="1"/>
</dbReference>